<dbReference type="EMBL" id="JAKZHW010000001">
    <property type="protein sequence ID" value="MCH8615876.1"/>
    <property type="molecule type" value="Genomic_DNA"/>
</dbReference>
<gene>
    <name evidence="11" type="ORF">LZ016_07155</name>
</gene>
<evidence type="ECO:0000259" key="10">
    <source>
        <dbReference type="Pfam" id="PF13290"/>
    </source>
</evidence>
<evidence type="ECO:0000256" key="4">
    <source>
        <dbReference type="ARBA" id="ARBA00022801"/>
    </source>
</evidence>
<proteinExistence type="inferred from homology"/>
<dbReference type="InterPro" id="IPR015882">
    <property type="entry name" value="HEX_bac_N"/>
</dbReference>
<dbReference type="PRINTS" id="PR00738">
    <property type="entry name" value="GLHYDRLASE20"/>
</dbReference>
<evidence type="ECO:0000256" key="1">
    <source>
        <dbReference type="ARBA" id="ARBA00001231"/>
    </source>
</evidence>
<evidence type="ECO:0000256" key="5">
    <source>
        <dbReference type="ARBA" id="ARBA00023295"/>
    </source>
</evidence>
<evidence type="ECO:0000256" key="6">
    <source>
        <dbReference type="ARBA" id="ARBA00030512"/>
    </source>
</evidence>
<dbReference type="InterPro" id="IPR017853">
    <property type="entry name" value="GH"/>
</dbReference>
<feature type="domain" description="GH29D-like beta-sandwich" evidence="10">
    <location>
        <begin position="502"/>
        <end position="547"/>
    </location>
</feature>
<dbReference type="PANTHER" id="PTHR22600">
    <property type="entry name" value="BETA-HEXOSAMINIDASE"/>
    <property type="match status" value="1"/>
</dbReference>
<feature type="domain" description="Beta-hexosaminidase bacterial type N-terminal" evidence="9">
    <location>
        <begin position="6"/>
        <end position="111"/>
    </location>
</feature>
<dbReference type="Gene3D" id="3.30.379.10">
    <property type="entry name" value="Chitobiase/beta-hexosaminidase domain 2-like"/>
    <property type="match status" value="1"/>
</dbReference>
<evidence type="ECO:0000313" key="11">
    <source>
        <dbReference type="EMBL" id="MCH8615876.1"/>
    </source>
</evidence>
<dbReference type="InterPro" id="IPR025705">
    <property type="entry name" value="Beta_hexosaminidase_sua/sub"/>
</dbReference>
<evidence type="ECO:0000259" key="8">
    <source>
        <dbReference type="Pfam" id="PF00728"/>
    </source>
</evidence>
<keyword evidence="12" id="KW-1185">Reference proteome</keyword>
<comment type="catalytic activity">
    <reaction evidence="1">
        <text>Hydrolysis of terminal non-reducing N-acetyl-D-hexosamine residues in N-acetyl-beta-D-hexosaminides.</text>
        <dbReference type="EC" id="3.2.1.52"/>
    </reaction>
</comment>
<evidence type="ECO:0000259" key="9">
    <source>
        <dbReference type="Pfam" id="PF02838"/>
    </source>
</evidence>
<feature type="domain" description="Glycoside hydrolase family 20 catalytic" evidence="8">
    <location>
        <begin position="114"/>
        <end position="454"/>
    </location>
</feature>
<dbReference type="Pfam" id="PF00728">
    <property type="entry name" value="Glyco_hydro_20"/>
    <property type="match status" value="1"/>
</dbReference>
<dbReference type="PANTHER" id="PTHR22600:SF57">
    <property type="entry name" value="BETA-N-ACETYLHEXOSAMINIDASE"/>
    <property type="match status" value="1"/>
</dbReference>
<evidence type="ECO:0000256" key="3">
    <source>
        <dbReference type="ARBA" id="ARBA00012663"/>
    </source>
</evidence>
<dbReference type="Gene3D" id="3.20.20.80">
    <property type="entry name" value="Glycosidases"/>
    <property type="match status" value="1"/>
</dbReference>
<evidence type="ECO:0000256" key="7">
    <source>
        <dbReference type="ARBA" id="ARBA00033000"/>
    </source>
</evidence>
<dbReference type="InterPro" id="IPR015883">
    <property type="entry name" value="Glyco_hydro_20_cat"/>
</dbReference>
<evidence type="ECO:0000313" key="12">
    <source>
        <dbReference type="Proteomes" id="UP001203058"/>
    </source>
</evidence>
<protein>
    <recommendedName>
        <fullName evidence="3">beta-N-acetylhexosaminidase</fullName>
        <ecNumber evidence="3">3.2.1.52</ecNumber>
    </recommendedName>
    <alternativeName>
        <fullName evidence="6">Beta-N-acetylhexosaminidase</fullName>
    </alternativeName>
    <alternativeName>
        <fullName evidence="7">N-acetyl-beta-glucosaminidase</fullName>
    </alternativeName>
</protein>
<comment type="caution">
    <text evidence="11">The sequence shown here is derived from an EMBL/GenBank/DDBJ whole genome shotgun (WGS) entry which is preliminary data.</text>
</comment>
<dbReference type="InterPro" id="IPR029018">
    <property type="entry name" value="Hex-like_dom2"/>
</dbReference>
<dbReference type="SUPFAM" id="SSF55545">
    <property type="entry name" value="beta-N-acetylhexosaminidase-like domain"/>
    <property type="match status" value="1"/>
</dbReference>
<dbReference type="CDD" id="cd06563">
    <property type="entry name" value="GH20_chitobiase-like"/>
    <property type="match status" value="1"/>
</dbReference>
<name>A0ABS9VLN0_9SPHN</name>
<reference evidence="11 12" key="1">
    <citation type="submission" date="2022-03" db="EMBL/GenBank/DDBJ databases">
        <authorList>
            <person name="Jo J.-H."/>
            <person name="Im W.-T."/>
        </authorList>
    </citation>
    <scope>NUCLEOTIDE SEQUENCE [LARGE SCALE GENOMIC DNA]</scope>
    <source>
        <strain evidence="11 12">SM33</strain>
    </source>
</reference>
<dbReference type="Pfam" id="PF02838">
    <property type="entry name" value="Glyco_hydro_20b"/>
    <property type="match status" value="1"/>
</dbReference>
<dbReference type="InterPro" id="IPR059177">
    <property type="entry name" value="GH29D-like_dom"/>
</dbReference>
<dbReference type="SUPFAM" id="SSF51445">
    <property type="entry name" value="(Trans)glycosidases"/>
    <property type="match status" value="1"/>
</dbReference>
<dbReference type="Pfam" id="PF13290">
    <property type="entry name" value="CHB_HEX_C_1"/>
    <property type="match status" value="1"/>
</dbReference>
<keyword evidence="5" id="KW-0326">Glycosidase</keyword>
<sequence length="716" mass="78118">MEHESSFVLSTSSAMQVPSDDKGALAAAEYLRELLSRSNGLQLKVAEGTGPIRLVRKAGFAAEGYTVESDRTGVTITASTDAGLLYGAITTWQLASGEKKNVVPATTIQDAPKFRWRGLMLDSARHFQSPEFVKRLIDWMAVNKLNTLHWHLVDDQGWRLEIKKYPRLTEVSGWRVPATAPGAPPLPRIGGFYTQDQVRQIVAYAAARNVTIVPEIEMPGHALSAIRAYPKLGTGAPITAGAESDWGIFPWLYNVDDSTFAFLEDVLRETMALFPSRYIHVGGDEAVKDQWKASASIQARMKALGLKDEDQLQSWFMSRIGKFLSAHGREMIGWDEILQGGIPKDATIMSWQGTNGAIAAAKAGHDSVLSPAPILYFDNRQGFSDIEPPGRGNSIDLKSVYAFDPLPSELAPEQRKHVLGLQANLWTEHVRTEDRFAWNAFPRASAVAEIGWSNPPNRDFANFIDRLVPQMERMKTLGLTPAASAFAVDAELDYAPPAKTVAIALKSQSGLPIRYTLDGSVPTSASALYSAPVAAPFPTRLRAATFYGDAPSAGAFDRIVDEKSVRTRGDEQLRTCAEKVKLALEDDFPAQGLREVFVMDIFEPCWIFAQAPLGGTKHIAIDVGQVPFNFQVGKDKEGIHFRPPATPEGEFEVRAGGCEGDVVATVPLAPAAVNAGVTRLIAPIAPRPGREDLCISYTARGVDPLWAVNRVELLAE</sequence>
<keyword evidence="4" id="KW-0378">Hydrolase</keyword>
<dbReference type="Proteomes" id="UP001203058">
    <property type="component" value="Unassembled WGS sequence"/>
</dbReference>
<comment type="similarity">
    <text evidence="2">Belongs to the glycosyl hydrolase 20 family.</text>
</comment>
<dbReference type="EC" id="3.2.1.52" evidence="3"/>
<evidence type="ECO:0000256" key="2">
    <source>
        <dbReference type="ARBA" id="ARBA00006285"/>
    </source>
</evidence>
<organism evidence="11 12">
    <name type="scientific">Sphingomonas telluris</name>
    <dbReference type="NCBI Taxonomy" id="2907998"/>
    <lineage>
        <taxon>Bacteria</taxon>
        <taxon>Pseudomonadati</taxon>
        <taxon>Pseudomonadota</taxon>
        <taxon>Alphaproteobacteria</taxon>
        <taxon>Sphingomonadales</taxon>
        <taxon>Sphingomonadaceae</taxon>
        <taxon>Sphingomonas</taxon>
    </lineage>
</organism>
<accession>A0ABS9VLN0</accession>